<dbReference type="RefSeq" id="WP_092910452.1">
    <property type="nucleotide sequence ID" value="NZ_FOUZ01000021.1"/>
</dbReference>
<evidence type="ECO:0000259" key="1">
    <source>
        <dbReference type="Pfam" id="PF18287"/>
    </source>
</evidence>
<dbReference type="InterPro" id="IPR041376">
    <property type="entry name" value="Hfx_Cass5"/>
</dbReference>
<evidence type="ECO:0000313" key="2">
    <source>
        <dbReference type="EMBL" id="SFN69194.1"/>
    </source>
</evidence>
<dbReference type="AlphaFoldDB" id="A0A1I5B3A9"/>
<dbReference type="Gene3D" id="2.20.20.40">
    <property type="entry name" value="Integron cassette protein"/>
    <property type="match status" value="1"/>
</dbReference>
<dbReference type="OrthoDB" id="894172at2"/>
<accession>A0A1I5B3A9</accession>
<dbReference type="Proteomes" id="UP000199149">
    <property type="component" value="Unassembled WGS sequence"/>
</dbReference>
<dbReference type="Pfam" id="PF18287">
    <property type="entry name" value="Hfx_Cass5"/>
    <property type="match status" value="1"/>
</dbReference>
<dbReference type="Gene3D" id="1.20.5.1210">
    <property type="entry name" value="Integron cassette protein helical domain"/>
    <property type="match status" value="1"/>
</dbReference>
<protein>
    <recommendedName>
        <fullName evidence="1">Integron Cassette Protein Hfx-Cass5 domain-containing protein</fullName>
    </recommendedName>
</protein>
<proteinExistence type="predicted"/>
<organism evidence="2 3">
    <name type="scientific">Algoriella xinjiangensis</name>
    <dbReference type="NCBI Taxonomy" id="684065"/>
    <lineage>
        <taxon>Bacteria</taxon>
        <taxon>Pseudomonadati</taxon>
        <taxon>Bacteroidota</taxon>
        <taxon>Flavobacteriia</taxon>
        <taxon>Flavobacteriales</taxon>
        <taxon>Weeksellaceae</taxon>
        <taxon>Algoriella</taxon>
    </lineage>
</organism>
<evidence type="ECO:0000313" key="3">
    <source>
        <dbReference type="Proteomes" id="UP000199149"/>
    </source>
</evidence>
<dbReference type="STRING" id="684065.SAMN05421738_1211"/>
<name>A0A1I5B3A9_9FLAO</name>
<keyword evidence="3" id="KW-1185">Reference proteome</keyword>
<gene>
    <name evidence="2" type="ORF">SAMN05421738_1211</name>
</gene>
<reference evidence="3" key="1">
    <citation type="submission" date="2016-10" db="EMBL/GenBank/DDBJ databases">
        <authorList>
            <person name="Varghese N."/>
            <person name="Submissions S."/>
        </authorList>
    </citation>
    <scope>NUCLEOTIDE SEQUENCE [LARGE SCALE GENOMIC DNA]</scope>
    <source>
        <strain evidence="3">XJ109</strain>
    </source>
</reference>
<sequence>MTTDKILEIGIDDKERLFVKPKTEIFEFIYRDASGVNWDINGQFLYSPKPTEMNYFDWFRQIILATKGEYGCELKITSETNWTNIPNELKNQICGQ</sequence>
<dbReference type="EMBL" id="FOUZ01000021">
    <property type="protein sequence ID" value="SFN69194.1"/>
    <property type="molecule type" value="Genomic_DNA"/>
</dbReference>
<feature type="domain" description="Integron Cassette Protein Hfx-Cass5" evidence="1">
    <location>
        <begin position="4"/>
        <end position="78"/>
    </location>
</feature>